<comment type="caution">
    <text evidence="1">The sequence shown here is derived from an EMBL/GenBank/DDBJ whole genome shotgun (WGS) entry which is preliminary data.</text>
</comment>
<reference evidence="1" key="1">
    <citation type="journal article" date="2014" name="Front. Microbiol.">
        <title>High frequency of phylogenetically diverse reductive dehalogenase-homologous genes in deep subseafloor sedimentary metagenomes.</title>
        <authorList>
            <person name="Kawai M."/>
            <person name="Futagami T."/>
            <person name="Toyoda A."/>
            <person name="Takaki Y."/>
            <person name="Nishi S."/>
            <person name="Hori S."/>
            <person name="Arai W."/>
            <person name="Tsubouchi T."/>
            <person name="Morono Y."/>
            <person name="Uchiyama I."/>
            <person name="Ito T."/>
            <person name="Fujiyama A."/>
            <person name="Inagaki F."/>
            <person name="Takami H."/>
        </authorList>
    </citation>
    <scope>NUCLEOTIDE SEQUENCE</scope>
    <source>
        <strain evidence="1">Expedition CK06-06</strain>
    </source>
</reference>
<dbReference type="AlphaFoldDB" id="X1S2D9"/>
<name>X1S2D9_9ZZZZ</name>
<feature type="non-terminal residue" evidence="1">
    <location>
        <position position="54"/>
    </location>
</feature>
<dbReference type="EMBL" id="BARW01011414">
    <property type="protein sequence ID" value="GAI73341.1"/>
    <property type="molecule type" value="Genomic_DNA"/>
</dbReference>
<evidence type="ECO:0000313" key="1">
    <source>
        <dbReference type="EMBL" id="GAI73341.1"/>
    </source>
</evidence>
<proteinExistence type="predicted"/>
<dbReference type="Gene3D" id="3.40.50.150">
    <property type="entry name" value="Vaccinia Virus protein VP39"/>
    <property type="match status" value="1"/>
</dbReference>
<dbReference type="SUPFAM" id="SSF53335">
    <property type="entry name" value="S-adenosyl-L-methionine-dependent methyltransferases"/>
    <property type="match status" value="1"/>
</dbReference>
<accession>X1S2D9</accession>
<gene>
    <name evidence="1" type="ORF">S12H4_22019</name>
</gene>
<organism evidence="1">
    <name type="scientific">marine sediment metagenome</name>
    <dbReference type="NCBI Taxonomy" id="412755"/>
    <lineage>
        <taxon>unclassified sequences</taxon>
        <taxon>metagenomes</taxon>
        <taxon>ecological metagenomes</taxon>
    </lineage>
</organism>
<sequence>MNLIDNFINRLICGDALEVLKKIPSESVNCCICSPPYWNLRDYGVEGQLGLEKT</sequence>
<dbReference type="InterPro" id="IPR029063">
    <property type="entry name" value="SAM-dependent_MTases_sf"/>
</dbReference>
<protein>
    <submittedName>
        <fullName evidence="1">Uncharacterized protein</fullName>
    </submittedName>
</protein>